<dbReference type="EMBL" id="CM037617">
    <property type="protein sequence ID" value="KAH8005503.1"/>
    <property type="molecule type" value="Genomic_DNA"/>
</dbReference>
<gene>
    <name evidence="1" type="ORF">K3G42_029448</name>
</gene>
<name>A0ACB8FJ94_9SAUR</name>
<accession>A0ACB8FJ94</accession>
<comment type="caution">
    <text evidence="1">The sequence shown here is derived from an EMBL/GenBank/DDBJ whole genome shotgun (WGS) entry which is preliminary data.</text>
</comment>
<sequence>MPERASAPRSSPAAARSPISRSVPRQAERRPPSRLPALNDGPSSPSGGRPGCEANGNARGGAAAAALPLGFLRVRARASVQSRRGAERGAAAVPREERAGEPPEDERRERRLEDDGGGGGEESEEGAEPDPPPPPAGWAAAGLPVSAEDALPGPERGSLRRTWALASGGPRRPPRLGLRSGLRMRRGVAATAAALSAAGTEPFSPAGEWLSGNKNSGGMYPASLLLLPVGRHTFLEPLLS</sequence>
<reference evidence="1" key="1">
    <citation type="submission" date="2021-08" db="EMBL/GenBank/DDBJ databases">
        <title>The first chromosome-level gecko genome reveals the dynamic sex chromosomes of Neotropical dwarf geckos (Sphaerodactylidae: Sphaerodactylus).</title>
        <authorList>
            <person name="Pinto B.J."/>
            <person name="Keating S.E."/>
            <person name="Gamble T."/>
        </authorList>
    </citation>
    <scope>NUCLEOTIDE SEQUENCE</scope>
    <source>
        <strain evidence="1">TG3544</strain>
    </source>
</reference>
<evidence type="ECO:0000313" key="1">
    <source>
        <dbReference type="EMBL" id="KAH8005503.1"/>
    </source>
</evidence>
<keyword evidence="2" id="KW-1185">Reference proteome</keyword>
<organism evidence="1 2">
    <name type="scientific">Sphaerodactylus townsendi</name>
    <dbReference type="NCBI Taxonomy" id="933632"/>
    <lineage>
        <taxon>Eukaryota</taxon>
        <taxon>Metazoa</taxon>
        <taxon>Chordata</taxon>
        <taxon>Craniata</taxon>
        <taxon>Vertebrata</taxon>
        <taxon>Euteleostomi</taxon>
        <taxon>Lepidosauria</taxon>
        <taxon>Squamata</taxon>
        <taxon>Bifurcata</taxon>
        <taxon>Gekkota</taxon>
        <taxon>Sphaerodactylidae</taxon>
        <taxon>Sphaerodactylus</taxon>
    </lineage>
</organism>
<proteinExistence type="predicted"/>
<dbReference type="Proteomes" id="UP000827872">
    <property type="component" value="Linkage Group LG04"/>
</dbReference>
<evidence type="ECO:0000313" key="2">
    <source>
        <dbReference type="Proteomes" id="UP000827872"/>
    </source>
</evidence>
<protein>
    <submittedName>
        <fullName evidence="1">Uncharacterized protein</fullName>
    </submittedName>
</protein>